<dbReference type="PANTHER" id="PTHR43214">
    <property type="entry name" value="TWO-COMPONENT RESPONSE REGULATOR"/>
    <property type="match status" value="1"/>
</dbReference>
<dbReference type="PROSITE" id="PS50110">
    <property type="entry name" value="RESPONSE_REGULATORY"/>
    <property type="match status" value="1"/>
</dbReference>
<dbReference type="GO" id="GO:0000160">
    <property type="term" value="P:phosphorelay signal transduction system"/>
    <property type="evidence" value="ECO:0007669"/>
    <property type="project" value="InterPro"/>
</dbReference>
<dbReference type="GO" id="GO:0003677">
    <property type="term" value="F:DNA binding"/>
    <property type="evidence" value="ECO:0007669"/>
    <property type="project" value="UniProtKB-KW"/>
</dbReference>
<dbReference type="Pfam" id="PF00072">
    <property type="entry name" value="Response_reg"/>
    <property type="match status" value="1"/>
</dbReference>
<dbReference type="EMBL" id="VSSQ01053131">
    <property type="protein sequence ID" value="MPN07170.1"/>
    <property type="molecule type" value="Genomic_DNA"/>
</dbReference>
<dbReference type="AlphaFoldDB" id="A0A645F092"/>
<dbReference type="InterPro" id="IPR058245">
    <property type="entry name" value="NreC/VraR/RcsB-like_REC"/>
</dbReference>
<name>A0A645F092_9ZZZZ</name>
<dbReference type="CDD" id="cd17535">
    <property type="entry name" value="REC_NarL-like"/>
    <property type="match status" value="1"/>
</dbReference>
<dbReference type="InterPro" id="IPR011006">
    <property type="entry name" value="CheY-like_superfamily"/>
</dbReference>
<dbReference type="Gene3D" id="3.40.50.2300">
    <property type="match status" value="1"/>
</dbReference>
<protein>
    <submittedName>
        <fullName evidence="4">Response regulator UvrY</fullName>
    </submittedName>
</protein>
<feature type="domain" description="Response regulatory" evidence="3">
    <location>
        <begin position="13"/>
        <end position="129"/>
    </location>
</feature>
<reference evidence="4" key="1">
    <citation type="submission" date="2019-08" db="EMBL/GenBank/DDBJ databases">
        <authorList>
            <person name="Kucharzyk K."/>
            <person name="Murdoch R.W."/>
            <person name="Higgins S."/>
            <person name="Loffler F."/>
        </authorList>
    </citation>
    <scope>NUCLEOTIDE SEQUENCE</scope>
</reference>
<evidence type="ECO:0000256" key="1">
    <source>
        <dbReference type="ARBA" id="ARBA00023125"/>
    </source>
</evidence>
<dbReference type="SMART" id="SM00448">
    <property type="entry name" value="REC"/>
    <property type="match status" value="1"/>
</dbReference>
<evidence type="ECO:0000256" key="2">
    <source>
        <dbReference type="SAM" id="MobiDB-lite"/>
    </source>
</evidence>
<proteinExistence type="predicted"/>
<dbReference type="SUPFAM" id="SSF52172">
    <property type="entry name" value="CheY-like"/>
    <property type="match status" value="1"/>
</dbReference>
<accession>A0A645F092</accession>
<dbReference type="InterPro" id="IPR039420">
    <property type="entry name" value="WalR-like"/>
</dbReference>
<evidence type="ECO:0000259" key="3">
    <source>
        <dbReference type="PROSITE" id="PS50110"/>
    </source>
</evidence>
<feature type="region of interest" description="Disordered" evidence="2">
    <location>
        <begin position="147"/>
        <end position="167"/>
    </location>
</feature>
<dbReference type="InterPro" id="IPR001789">
    <property type="entry name" value="Sig_transdc_resp-reg_receiver"/>
</dbReference>
<keyword evidence="1" id="KW-0238">DNA-binding</keyword>
<comment type="caution">
    <text evidence="4">The sequence shown here is derived from an EMBL/GenBank/DDBJ whole genome shotgun (WGS) entry which is preliminary data.</text>
</comment>
<organism evidence="4">
    <name type="scientific">bioreactor metagenome</name>
    <dbReference type="NCBI Taxonomy" id="1076179"/>
    <lineage>
        <taxon>unclassified sequences</taxon>
        <taxon>metagenomes</taxon>
        <taxon>ecological metagenomes</taxon>
    </lineage>
</organism>
<sequence>MPADMKPSSHSIRVLLADDHDLVRRGTREILLEACPGLVFGEARTTQETIRLLETNEWDLVILDINMPGRGGLEVLEEIRRDCPDTPVLVVSAYPEEEFAIRSFKLGASGYLTKGSASEELVSAFQKILGGGKYVTSTLAEQLVETVGSPASRKPHENLSQREMQVL</sequence>
<gene>
    <name evidence="4" type="primary">uvrY_5</name>
    <name evidence="4" type="ORF">SDC9_154436</name>
</gene>
<evidence type="ECO:0000313" key="4">
    <source>
        <dbReference type="EMBL" id="MPN07170.1"/>
    </source>
</evidence>